<evidence type="ECO:0000256" key="1">
    <source>
        <dbReference type="SAM" id="MobiDB-lite"/>
    </source>
</evidence>
<dbReference type="GO" id="GO:0003830">
    <property type="term" value="F:beta-1,4-mannosylglycoprotein 4-beta-N-acetylglucosaminyltransferase activity"/>
    <property type="evidence" value="ECO:0007669"/>
    <property type="project" value="InterPro"/>
</dbReference>
<reference evidence="3" key="1">
    <citation type="submission" date="2025-08" db="UniProtKB">
        <authorList>
            <consortium name="RefSeq"/>
        </authorList>
    </citation>
    <scope>IDENTIFICATION</scope>
    <source>
        <tissue evidence="3">White muscle</tissue>
    </source>
</reference>
<keyword evidence="2" id="KW-1185">Reference proteome</keyword>
<name>A0A8U0QL45_SALNM</name>
<dbReference type="GeneID" id="120043968"/>
<accession>A0A8U0QL45</accession>
<sequence length="588" mass="67058">MESAGECTPAIEVEERVQEHAEYDGRAANCQGFLLQLNIYLATVHPAPSDRERVSTLVSCLTGRALEWTIALHNYKALHHMPILSELYASSVNALSFLWRGKGNPSNNAHPERRPLPGPVPSDTGLWEPEAYREDQGNAEVGRKIGRGSEDPWGKEQPDSGNVNRMTVTLPDPKGPWGELHKRSFHLSDDPTPFFVRTKSGAYCFREGTEMASLKDHLGQKVLEPGEGQRKILHAHQEEPKSAQEKTAWGKRLGKCMCRPGWHGPHCGIPTMVQHSNLPTKARLTLRKVPRRVINAININHEFDLLHARFHELADAVDLFLVCESNFTAYGNSKPLHFLRLLLNGTYNYVHHKILYVFLDHFPKGGQQNGWIADDYLRTFLSRDGMSRVQGARPDDVFLINDADEIPAREGILFLKLYDGWTEPVSIHMRKSLYGFFWRQPGTLEVHSVCTVAMLFTVYNGDGILLRRRDYFSMPGFRNYQRESGHILVHWSIGSPVHYAGWHCSWCFRPEGISQKLISAQNGDFPRWGDYVEKRDLNYIKGLIRTGGWFDGSVGEYPPTDPKDPMYAPKYLLKYFQLYRYVLDNPYA</sequence>
<dbReference type="PANTHER" id="PTHR12224:SF0">
    <property type="entry name" value="BETA-1,4-MANNOSYL-GLYCOPROTEIN 4-BETA-N-ACETYLGLUCOSAMINYLTRANSFERASE"/>
    <property type="match status" value="1"/>
</dbReference>
<gene>
    <name evidence="3" type="primary">LOC120043968</name>
</gene>
<proteinExistence type="predicted"/>
<dbReference type="GO" id="GO:0006044">
    <property type="term" value="P:N-acetylglucosamine metabolic process"/>
    <property type="evidence" value="ECO:0007669"/>
    <property type="project" value="TreeGrafter"/>
</dbReference>
<evidence type="ECO:0000313" key="2">
    <source>
        <dbReference type="Proteomes" id="UP000808372"/>
    </source>
</evidence>
<dbReference type="KEGG" id="snh:120043968"/>
<feature type="region of interest" description="Disordered" evidence="1">
    <location>
        <begin position="105"/>
        <end position="165"/>
    </location>
</feature>
<dbReference type="AlphaFoldDB" id="A0A8U0QL45"/>
<dbReference type="PANTHER" id="PTHR12224">
    <property type="entry name" value="BETA-1,4-MANNOSYL-GLYCOPROTEIN BETA-1,4-N-ACETYLGLUCOSAMINYL-TRANSFERASE"/>
    <property type="match status" value="1"/>
</dbReference>
<dbReference type="InterPro" id="IPR006813">
    <property type="entry name" value="Glyco_trans_17"/>
</dbReference>
<evidence type="ECO:0000313" key="3">
    <source>
        <dbReference type="RefSeq" id="XP_038844492.1"/>
    </source>
</evidence>
<dbReference type="Pfam" id="PF04724">
    <property type="entry name" value="Glyco_transf_17"/>
    <property type="match status" value="1"/>
</dbReference>
<organism evidence="2 3">
    <name type="scientific">Salvelinus namaycush</name>
    <name type="common">Lake trout</name>
    <name type="synonym">Salmo namaycush</name>
    <dbReference type="NCBI Taxonomy" id="8040"/>
    <lineage>
        <taxon>Eukaryota</taxon>
        <taxon>Metazoa</taxon>
        <taxon>Chordata</taxon>
        <taxon>Craniata</taxon>
        <taxon>Vertebrata</taxon>
        <taxon>Euteleostomi</taxon>
        <taxon>Actinopterygii</taxon>
        <taxon>Neopterygii</taxon>
        <taxon>Teleostei</taxon>
        <taxon>Protacanthopterygii</taxon>
        <taxon>Salmoniformes</taxon>
        <taxon>Salmonidae</taxon>
        <taxon>Salmoninae</taxon>
        <taxon>Salvelinus</taxon>
    </lineage>
</organism>
<dbReference type="RefSeq" id="XP_038844492.1">
    <property type="nucleotide sequence ID" value="XM_038988564.1"/>
</dbReference>
<dbReference type="Proteomes" id="UP000808372">
    <property type="component" value="Chromosome 3"/>
</dbReference>
<dbReference type="GO" id="GO:0016020">
    <property type="term" value="C:membrane"/>
    <property type="evidence" value="ECO:0007669"/>
    <property type="project" value="InterPro"/>
</dbReference>
<feature type="compositionally biased region" description="Basic and acidic residues" evidence="1">
    <location>
        <begin position="130"/>
        <end position="158"/>
    </location>
</feature>
<protein>
    <submittedName>
        <fullName evidence="3">Beta-1,4-mannosyl-glycoprotein 4-beta-N-acetylglucosaminyltransferase-like</fullName>
    </submittedName>
</protein>